<dbReference type="GO" id="GO:0016491">
    <property type="term" value="F:oxidoreductase activity"/>
    <property type="evidence" value="ECO:0007669"/>
    <property type="project" value="UniProtKB-KW"/>
</dbReference>
<evidence type="ECO:0000313" key="2">
    <source>
        <dbReference type="EMBL" id="CAG7689609.1"/>
    </source>
</evidence>
<dbReference type="InterPro" id="IPR002347">
    <property type="entry name" value="SDR_fam"/>
</dbReference>
<dbReference type="PANTHER" id="PTHR43157">
    <property type="entry name" value="PHOSPHATIDYLINOSITOL-GLYCAN BIOSYNTHESIS CLASS F PROTEIN-RELATED"/>
    <property type="match status" value="1"/>
</dbReference>
<sequence length="241" mass="26790">MFSSVQMGWDYMKHRPLQRARRSRVGHDEEDIGGKIAIVTGSNSGLGKQAALELCKRGAVVVMACRDVRKAEEARDEILKEVSSAHLDPVQLDLGDLESVRKFVSVIKERYPRVDILINNAGISEPKIKKTKHGFESNMGVNHLGPFLLTLLLIDHLEKAEHGRVVCVSSSMLYLAKLDSENILPENQSRGFLGYEPYANSKLANALFVKELAKVLMKTNITCYALCPGLVATNVFRVVQQ</sequence>
<evidence type="ECO:0000313" key="3">
    <source>
        <dbReference type="Proteomes" id="UP000708208"/>
    </source>
</evidence>
<dbReference type="PANTHER" id="PTHR43157:SF31">
    <property type="entry name" value="PHOSPHATIDYLINOSITOL-GLYCAN BIOSYNTHESIS CLASS F PROTEIN"/>
    <property type="match status" value="1"/>
</dbReference>
<keyword evidence="1" id="KW-0560">Oxidoreductase</keyword>
<dbReference type="Pfam" id="PF00106">
    <property type="entry name" value="adh_short"/>
    <property type="match status" value="2"/>
</dbReference>
<gene>
    <name evidence="2" type="ORF">AFUS01_LOCUS3414</name>
</gene>
<evidence type="ECO:0000256" key="1">
    <source>
        <dbReference type="ARBA" id="ARBA00023002"/>
    </source>
</evidence>
<proteinExistence type="predicted"/>
<dbReference type="Proteomes" id="UP000708208">
    <property type="component" value="Unassembled WGS sequence"/>
</dbReference>
<name>A0A8J2NL44_9HEXA</name>
<comment type="caution">
    <text evidence="2">The sequence shown here is derived from an EMBL/GenBank/DDBJ whole genome shotgun (WGS) entry which is preliminary data.</text>
</comment>
<keyword evidence="3" id="KW-1185">Reference proteome</keyword>
<reference evidence="2" key="1">
    <citation type="submission" date="2021-06" db="EMBL/GenBank/DDBJ databases">
        <authorList>
            <person name="Hodson N. C."/>
            <person name="Mongue J. A."/>
            <person name="Jaron S. K."/>
        </authorList>
    </citation>
    <scope>NUCLEOTIDE SEQUENCE</scope>
</reference>
<organism evidence="2 3">
    <name type="scientific">Allacma fusca</name>
    <dbReference type="NCBI Taxonomy" id="39272"/>
    <lineage>
        <taxon>Eukaryota</taxon>
        <taxon>Metazoa</taxon>
        <taxon>Ecdysozoa</taxon>
        <taxon>Arthropoda</taxon>
        <taxon>Hexapoda</taxon>
        <taxon>Collembola</taxon>
        <taxon>Symphypleona</taxon>
        <taxon>Sminthuridae</taxon>
        <taxon>Allacma</taxon>
    </lineage>
</organism>
<accession>A0A8J2NL44</accession>
<dbReference type="EMBL" id="CAJVCH010020524">
    <property type="protein sequence ID" value="CAG7689609.1"/>
    <property type="molecule type" value="Genomic_DNA"/>
</dbReference>
<protein>
    <submittedName>
        <fullName evidence="2">Uncharacterized protein</fullName>
    </submittedName>
</protein>
<dbReference type="OrthoDB" id="191139at2759"/>
<dbReference type="AlphaFoldDB" id="A0A8J2NL44"/>